<evidence type="ECO:0000256" key="6">
    <source>
        <dbReference type="PIRSR" id="PIRSR602401-1"/>
    </source>
</evidence>
<comment type="cofactor">
    <cofactor evidence="1 6">
        <name>heme</name>
        <dbReference type="ChEBI" id="CHEBI:30413"/>
    </cofactor>
</comment>
<dbReference type="InterPro" id="IPR001128">
    <property type="entry name" value="Cyt_P450"/>
</dbReference>
<dbReference type="GO" id="GO:0006805">
    <property type="term" value="P:xenobiotic metabolic process"/>
    <property type="evidence" value="ECO:0007669"/>
    <property type="project" value="TreeGrafter"/>
</dbReference>
<evidence type="ECO:0000256" key="1">
    <source>
        <dbReference type="ARBA" id="ARBA00001971"/>
    </source>
</evidence>
<dbReference type="PANTHER" id="PTHR24300">
    <property type="entry name" value="CYTOCHROME P450 508A4-RELATED"/>
    <property type="match status" value="1"/>
</dbReference>
<dbReference type="GeneTree" id="ENSGT00940000163166"/>
<dbReference type="OrthoDB" id="1055148at2759"/>
<name>A0A8C4YPP7_9SAUR</name>
<dbReference type="FunFam" id="1.10.630.10:FF:000176">
    <property type="entry name" value="Uncharacterized protein"/>
    <property type="match status" value="1"/>
</dbReference>
<gene>
    <name evidence="9" type="primary">LOC115657903</name>
</gene>
<evidence type="ECO:0000313" key="10">
    <source>
        <dbReference type="Proteomes" id="UP000694390"/>
    </source>
</evidence>
<dbReference type="GO" id="GO:0005737">
    <property type="term" value="C:cytoplasm"/>
    <property type="evidence" value="ECO:0007669"/>
    <property type="project" value="TreeGrafter"/>
</dbReference>
<keyword evidence="10" id="KW-1185">Reference proteome</keyword>
<reference evidence="9" key="2">
    <citation type="submission" date="2025-08" db="UniProtKB">
        <authorList>
            <consortium name="Ensembl"/>
        </authorList>
    </citation>
    <scope>IDENTIFICATION</scope>
</reference>
<evidence type="ECO:0000256" key="3">
    <source>
        <dbReference type="ARBA" id="ARBA00022617"/>
    </source>
</evidence>
<keyword evidence="4 6" id="KW-0479">Metal-binding</keyword>
<feature type="binding site" description="axial binding residue" evidence="6">
    <location>
        <position position="441"/>
    </location>
    <ligand>
        <name>heme</name>
        <dbReference type="ChEBI" id="CHEBI:30413"/>
    </ligand>
    <ligandPart>
        <name>Fe</name>
        <dbReference type="ChEBI" id="CHEBI:18248"/>
    </ligandPart>
</feature>
<dbReference type="GO" id="GO:0006082">
    <property type="term" value="P:organic acid metabolic process"/>
    <property type="evidence" value="ECO:0007669"/>
    <property type="project" value="TreeGrafter"/>
</dbReference>
<evidence type="ECO:0000256" key="5">
    <source>
        <dbReference type="ARBA" id="ARBA00023004"/>
    </source>
</evidence>
<dbReference type="Pfam" id="PF00067">
    <property type="entry name" value="p450"/>
    <property type="match status" value="1"/>
</dbReference>
<dbReference type="PANTHER" id="PTHR24300:SF368">
    <property type="entry name" value="CYTOCHROME P450, FAMILY 2, SUBFAMILY AB, POLYPEPTIDE 1"/>
    <property type="match status" value="1"/>
</dbReference>
<keyword evidence="7" id="KW-0503">Monooxygenase</keyword>
<reference evidence="9" key="3">
    <citation type="submission" date="2025-09" db="UniProtKB">
        <authorList>
            <consortium name="Ensembl"/>
        </authorList>
    </citation>
    <scope>IDENTIFICATION</scope>
</reference>
<accession>A0A8C4YPP7</accession>
<organism evidence="9 10">
    <name type="scientific">Gopherus evgoodei</name>
    <name type="common">Goodes thornscrub tortoise</name>
    <dbReference type="NCBI Taxonomy" id="1825980"/>
    <lineage>
        <taxon>Eukaryota</taxon>
        <taxon>Metazoa</taxon>
        <taxon>Chordata</taxon>
        <taxon>Craniata</taxon>
        <taxon>Vertebrata</taxon>
        <taxon>Euteleostomi</taxon>
        <taxon>Archelosauria</taxon>
        <taxon>Testudinata</taxon>
        <taxon>Testudines</taxon>
        <taxon>Cryptodira</taxon>
        <taxon>Durocryptodira</taxon>
        <taxon>Testudinoidea</taxon>
        <taxon>Testudinidae</taxon>
        <taxon>Gopherus</taxon>
    </lineage>
</organism>
<keyword evidence="3 6" id="KW-0349">Heme</keyword>
<dbReference type="AlphaFoldDB" id="A0A8C4YPP7"/>
<dbReference type="GO" id="GO:0016712">
    <property type="term" value="F:oxidoreductase activity, acting on paired donors, with incorporation or reduction of molecular oxygen, reduced flavin or flavoprotein as one donor, and incorporation of one atom of oxygen"/>
    <property type="evidence" value="ECO:0007669"/>
    <property type="project" value="TreeGrafter"/>
</dbReference>
<dbReference type="Gene3D" id="1.10.630.10">
    <property type="entry name" value="Cytochrome P450"/>
    <property type="match status" value="1"/>
</dbReference>
<evidence type="ECO:0000256" key="8">
    <source>
        <dbReference type="SAM" id="MobiDB-lite"/>
    </source>
</evidence>
<dbReference type="InterPro" id="IPR002401">
    <property type="entry name" value="Cyt_P450_E_grp-I"/>
</dbReference>
<comment type="similarity">
    <text evidence="2 7">Belongs to the cytochrome P450 family.</text>
</comment>
<evidence type="ECO:0000256" key="4">
    <source>
        <dbReference type="ARBA" id="ARBA00022723"/>
    </source>
</evidence>
<dbReference type="Proteomes" id="UP000694390">
    <property type="component" value="Chromosome 9"/>
</dbReference>
<keyword evidence="5 6" id="KW-0408">Iron</keyword>
<dbReference type="InterPro" id="IPR036396">
    <property type="entry name" value="Cyt_P450_sf"/>
</dbReference>
<feature type="region of interest" description="Disordered" evidence="8">
    <location>
        <begin position="473"/>
        <end position="497"/>
    </location>
</feature>
<dbReference type="GO" id="GO:0005506">
    <property type="term" value="F:iron ion binding"/>
    <property type="evidence" value="ECO:0007669"/>
    <property type="project" value="InterPro"/>
</dbReference>
<evidence type="ECO:0000256" key="7">
    <source>
        <dbReference type="RuleBase" id="RU000461"/>
    </source>
</evidence>
<proteinExistence type="inferred from homology"/>
<evidence type="ECO:0000256" key="2">
    <source>
        <dbReference type="ARBA" id="ARBA00010617"/>
    </source>
</evidence>
<dbReference type="InterPro" id="IPR017972">
    <property type="entry name" value="Cyt_P450_CS"/>
</dbReference>
<dbReference type="GO" id="GO:0020037">
    <property type="term" value="F:heme binding"/>
    <property type="evidence" value="ECO:0007669"/>
    <property type="project" value="InterPro"/>
</dbReference>
<keyword evidence="7" id="KW-0560">Oxidoreductase</keyword>
<protein>
    <submittedName>
        <fullName evidence="9">Uncharacterized protein</fullName>
    </submittedName>
</protein>
<dbReference type="Ensembl" id="ENSGEVT00005029537.1">
    <property type="protein sequence ID" value="ENSGEVP00005028092.1"/>
    <property type="gene ID" value="ENSGEVG00005019789.1"/>
</dbReference>
<dbReference type="PRINTS" id="PR00463">
    <property type="entry name" value="EP450I"/>
</dbReference>
<sequence>MWGISELFVALVAFLLIVQFLKLQWAGRRLPPGPTPLPFIGNWWLLGFKLHPEALEKLAQIHGNIFTLWLGESPVIVLHGFQAVKDGLTTNPEDVSGRPTIPFFSEKNNEKGILLTSGHTWKQQRRFGLMTLRNLGLGRKGLETWVLSQHGETQRQATFMLITVFAGQPLDPSVSFRQALSNVICAVVLGHRFSADDETFQQLLIATAFLLRSSGTDSRRLYDSFPWLMDHLPGPHKKVQSCQGFLYRFAKEEIRRHEESGVPDEPQDFIDFYLAQMVKCKDDPTATFDEGNLIQTILDFFIAGTESTATTLLWALISLVLHPDVQEKVQKELAAVLGPSQLICYEDRKNLPYTNAVIHEVQRYNCIAPVGVPRQCVKDTTLLGLPVPKGTVILPNICSVLSDPEQWETPRQFNPAHFLDKNGNFMSREAFLPFSAGHRVCLGEHLARTELFIFFTNLLRAFTFRLPEGVTEINTQPARHRPPGNPIGRGASHGEFP</sequence>
<evidence type="ECO:0000313" key="9">
    <source>
        <dbReference type="Ensembl" id="ENSGEVP00005028092.1"/>
    </source>
</evidence>
<dbReference type="SUPFAM" id="SSF48264">
    <property type="entry name" value="Cytochrome P450"/>
    <property type="match status" value="1"/>
</dbReference>
<reference evidence="9" key="1">
    <citation type="submission" date="2019-06" db="EMBL/GenBank/DDBJ databases">
        <title>G10K-VGP Goodes thornscrub tortoise genome, primary haplotype.</title>
        <authorList>
            <person name="Murphy B."/>
            <person name="Edwards T."/>
            <person name="Rhie A."/>
            <person name="Koren S."/>
            <person name="Phillippy A."/>
            <person name="Fedrigo O."/>
            <person name="Haase B."/>
            <person name="Mountcastle J."/>
            <person name="Lewin H."/>
            <person name="Damas J."/>
            <person name="Howe K."/>
            <person name="Formenti G."/>
            <person name="Myers G."/>
            <person name="Durbin R."/>
            <person name="Jarvis E.D."/>
        </authorList>
    </citation>
    <scope>NUCLEOTIDE SEQUENCE [LARGE SCALE GENOMIC DNA]</scope>
</reference>
<dbReference type="PRINTS" id="PR00385">
    <property type="entry name" value="P450"/>
</dbReference>
<dbReference type="InterPro" id="IPR050182">
    <property type="entry name" value="Cytochrome_P450_fam2"/>
</dbReference>
<dbReference type="PROSITE" id="PS00086">
    <property type="entry name" value="CYTOCHROME_P450"/>
    <property type="match status" value="1"/>
</dbReference>